<comment type="subcellular location">
    <subcellularLocation>
        <location evidence="4">Cytoplasm</location>
    </subcellularLocation>
</comment>
<dbReference type="GO" id="GO:0019843">
    <property type="term" value="F:rRNA binding"/>
    <property type="evidence" value="ECO:0007669"/>
    <property type="project" value="UniProtKB-UniRule"/>
</dbReference>
<keyword evidence="4" id="KW-0698">rRNA processing</keyword>
<evidence type="ECO:0000259" key="5">
    <source>
        <dbReference type="SMART" id="SM00535"/>
    </source>
</evidence>
<evidence type="ECO:0000313" key="7">
    <source>
        <dbReference type="Proteomes" id="UP000199427"/>
    </source>
</evidence>
<dbReference type="InterPro" id="IPR008226">
    <property type="entry name" value="Mini3_fam"/>
</dbReference>
<dbReference type="Gene3D" id="1.10.1520.10">
    <property type="entry name" value="Ribonuclease III domain"/>
    <property type="match status" value="1"/>
</dbReference>
<name>A0A1H9JEG7_9BACI</name>
<keyword evidence="4" id="KW-0699">rRNA-binding</keyword>
<dbReference type="PANTHER" id="PTHR34276">
    <property type="entry name" value="MINI-RIBONUCLEASE 3"/>
    <property type="match status" value="1"/>
</dbReference>
<dbReference type="Proteomes" id="UP000199427">
    <property type="component" value="Unassembled WGS sequence"/>
</dbReference>
<dbReference type="GO" id="GO:0005737">
    <property type="term" value="C:cytoplasm"/>
    <property type="evidence" value="ECO:0007669"/>
    <property type="project" value="UniProtKB-SubCell"/>
</dbReference>
<comment type="function">
    <text evidence="4">Involved in correct processing of both the 5' and 3' ends of 23S rRNA precursor. Processes 30S rRNA precursor transcript even in absence of ribonuclease 3 (Rnc); Rnc processes 30S rRNA into smaller rRNA precursors.</text>
</comment>
<feature type="domain" description="RNase III" evidence="5">
    <location>
        <begin position="1"/>
        <end position="137"/>
    </location>
</feature>
<dbReference type="EMBL" id="FOES01000030">
    <property type="protein sequence ID" value="SEQ85226.1"/>
    <property type="molecule type" value="Genomic_DNA"/>
</dbReference>
<protein>
    <recommendedName>
        <fullName evidence="4">Mini-ribonuclease 3</fullName>
        <shortName evidence="4">Mini-3</shortName>
        <shortName evidence="4">Mini-RNase 3</shortName>
        <ecNumber evidence="4">3.1.26.-</ecNumber>
    </recommendedName>
    <alternativeName>
        <fullName evidence="4">Mini-RNase III</fullName>
        <shortName evidence="4">Mini-III</shortName>
    </alternativeName>
</protein>
<dbReference type="AlphaFoldDB" id="A0A1H9JEG7"/>
<dbReference type="STRING" id="571933.SAMN05216362_13016"/>
<sequence length="137" mass="15786">MEKSMTRTHDVKQMKSLALAYMGDAVYEQYVREYLIRQGEVKPQVLHDHAVSFVSADGQAYVLKQWLDEGLLTSEEQGVVRRGRNAKSNTPKSTDGQTYRLSTAFEALVGYLYLKEDYERLDYLVTQAIQDLEERRG</sequence>
<feature type="active site" evidence="4">
    <location>
        <position position="24"/>
    </location>
</feature>
<keyword evidence="4" id="KW-0694">RNA-binding</keyword>
<proteinExistence type="inferred from homology"/>
<keyword evidence="2 4" id="KW-0255">Endonuclease</keyword>
<comment type="cofactor">
    <cofactor evidence="4">
        <name>Mg(2+)</name>
        <dbReference type="ChEBI" id="CHEBI:18420"/>
    </cofactor>
</comment>
<dbReference type="SUPFAM" id="SSF69065">
    <property type="entry name" value="RNase III domain-like"/>
    <property type="match status" value="1"/>
</dbReference>
<reference evidence="6 7" key="1">
    <citation type="submission" date="2016-10" db="EMBL/GenBank/DDBJ databases">
        <authorList>
            <person name="de Groot N.N."/>
        </authorList>
    </citation>
    <scope>NUCLEOTIDE SEQUENCE [LARGE SCALE GENOMIC DNA]</scope>
    <source>
        <strain evidence="6 7">DSM 21633</strain>
    </source>
</reference>
<evidence type="ECO:0000256" key="3">
    <source>
        <dbReference type="ARBA" id="ARBA00022801"/>
    </source>
</evidence>
<dbReference type="InterPro" id="IPR036389">
    <property type="entry name" value="RNase_III_sf"/>
</dbReference>
<dbReference type="GO" id="GO:0006364">
    <property type="term" value="P:rRNA processing"/>
    <property type="evidence" value="ECO:0007669"/>
    <property type="project" value="UniProtKB-UniRule"/>
</dbReference>
<dbReference type="PANTHER" id="PTHR34276:SF1">
    <property type="entry name" value="MINI-RIBONUCLEASE 3"/>
    <property type="match status" value="1"/>
</dbReference>
<dbReference type="InterPro" id="IPR000999">
    <property type="entry name" value="RNase_III_dom"/>
</dbReference>
<keyword evidence="7" id="KW-1185">Reference proteome</keyword>
<evidence type="ECO:0000256" key="2">
    <source>
        <dbReference type="ARBA" id="ARBA00022759"/>
    </source>
</evidence>
<keyword evidence="1 4" id="KW-0540">Nuclease</keyword>
<organism evidence="6 7">
    <name type="scientific">Piscibacillus halophilus</name>
    <dbReference type="NCBI Taxonomy" id="571933"/>
    <lineage>
        <taxon>Bacteria</taxon>
        <taxon>Bacillati</taxon>
        <taxon>Bacillota</taxon>
        <taxon>Bacilli</taxon>
        <taxon>Bacillales</taxon>
        <taxon>Bacillaceae</taxon>
        <taxon>Piscibacillus</taxon>
    </lineage>
</organism>
<evidence type="ECO:0000313" key="6">
    <source>
        <dbReference type="EMBL" id="SEQ85226.1"/>
    </source>
</evidence>
<dbReference type="GO" id="GO:0004525">
    <property type="term" value="F:ribonuclease III activity"/>
    <property type="evidence" value="ECO:0007669"/>
    <property type="project" value="InterPro"/>
</dbReference>
<dbReference type="Pfam" id="PF00636">
    <property type="entry name" value="Ribonuclease_3"/>
    <property type="match status" value="1"/>
</dbReference>
<dbReference type="SMART" id="SM00535">
    <property type="entry name" value="RIBOc"/>
    <property type="match status" value="1"/>
</dbReference>
<dbReference type="PIRSF" id="PIRSF005520">
    <property type="entry name" value="UCP005520"/>
    <property type="match status" value="1"/>
</dbReference>
<comment type="subunit">
    <text evidence="4">Homodimer.</text>
</comment>
<gene>
    <name evidence="4" type="primary">mrnC</name>
    <name evidence="6" type="ORF">SAMN05216362_13016</name>
</gene>
<dbReference type="EC" id="3.1.26.-" evidence="4"/>
<keyword evidence="4" id="KW-0963">Cytoplasm</keyword>
<accession>A0A1H9JEG7</accession>
<evidence type="ECO:0000256" key="1">
    <source>
        <dbReference type="ARBA" id="ARBA00022722"/>
    </source>
</evidence>
<keyword evidence="4" id="KW-0690">Ribosome biogenesis</keyword>
<keyword evidence="4" id="KW-0460">Magnesium</keyword>
<evidence type="ECO:0000256" key="4">
    <source>
        <dbReference type="HAMAP-Rule" id="MF_01468"/>
    </source>
</evidence>
<dbReference type="HAMAP" id="MF_01468">
    <property type="entry name" value="RNase_Mini_III"/>
    <property type="match status" value="1"/>
</dbReference>
<keyword evidence="3 4" id="KW-0378">Hydrolase</keyword>
<comment type="similarity">
    <text evidence="4">Belongs to the MrnC RNase family.</text>
</comment>